<feature type="domain" description="Ysc84 actin-binding" evidence="2">
    <location>
        <begin position="105"/>
        <end position="188"/>
    </location>
</feature>
<feature type="signal peptide" evidence="1">
    <location>
        <begin position="1"/>
        <end position="34"/>
    </location>
</feature>
<accession>A0A8G2BZW9</accession>
<gene>
    <name evidence="3" type="ORF">SAMN05421830_101379</name>
</gene>
<reference evidence="3 4" key="1">
    <citation type="submission" date="2016-10" db="EMBL/GenBank/DDBJ databases">
        <authorList>
            <person name="Varghese N."/>
            <person name="Submissions S."/>
        </authorList>
    </citation>
    <scope>NUCLEOTIDE SEQUENCE [LARGE SCALE GENOMIC DNA]</scope>
    <source>
        <strain evidence="3 4">DSM 1741</strain>
    </source>
</reference>
<dbReference type="RefSeq" id="WP_092188693.1">
    <property type="nucleotide sequence ID" value="NZ_FOTO01000001.1"/>
</dbReference>
<dbReference type="AlphaFoldDB" id="A0A8G2BZW9"/>
<dbReference type="Proteomes" id="UP000199581">
    <property type="component" value="Unassembled WGS sequence"/>
</dbReference>
<comment type="caution">
    <text evidence="3">The sequence shown here is derived from an EMBL/GenBank/DDBJ whole genome shotgun (WGS) entry which is preliminary data.</text>
</comment>
<keyword evidence="1" id="KW-0732">Signal</keyword>
<dbReference type="Pfam" id="PF04366">
    <property type="entry name" value="Ysc84"/>
    <property type="match status" value="1"/>
</dbReference>
<keyword evidence="4" id="KW-1185">Reference proteome</keyword>
<evidence type="ECO:0000313" key="4">
    <source>
        <dbReference type="Proteomes" id="UP000199581"/>
    </source>
</evidence>
<dbReference type="OrthoDB" id="198978at2"/>
<protein>
    <submittedName>
        <fullName evidence="3">Lipid-binding SYLF domain-containing protein</fullName>
    </submittedName>
</protein>
<dbReference type="EMBL" id="FOTO01000001">
    <property type="protein sequence ID" value="SFL28844.1"/>
    <property type="molecule type" value="Genomic_DNA"/>
</dbReference>
<evidence type="ECO:0000256" key="1">
    <source>
        <dbReference type="SAM" id="SignalP"/>
    </source>
</evidence>
<feature type="chain" id="PRO_5034292566" evidence="1">
    <location>
        <begin position="35"/>
        <end position="191"/>
    </location>
</feature>
<proteinExistence type="predicted"/>
<organism evidence="3 4">
    <name type="scientific">Desulfomicrobium norvegicum (strain DSM 1741 / NCIMB 8310)</name>
    <name type="common">Desulfovibrio baculatus (strain Norway 4)</name>
    <name type="synonym">Desulfovibrio desulfuricans (strain Norway 4)</name>
    <dbReference type="NCBI Taxonomy" id="52561"/>
    <lineage>
        <taxon>Bacteria</taxon>
        <taxon>Pseudomonadati</taxon>
        <taxon>Thermodesulfobacteriota</taxon>
        <taxon>Desulfovibrionia</taxon>
        <taxon>Desulfovibrionales</taxon>
        <taxon>Desulfomicrobiaceae</taxon>
        <taxon>Desulfomicrobium</taxon>
    </lineage>
</organism>
<dbReference type="CDD" id="cd11524">
    <property type="entry name" value="SYLF"/>
    <property type="match status" value="1"/>
</dbReference>
<name>A0A8G2BZW9_DESNO</name>
<dbReference type="InterPro" id="IPR007461">
    <property type="entry name" value="Ysc84_actin-binding"/>
</dbReference>
<evidence type="ECO:0000259" key="2">
    <source>
        <dbReference type="Pfam" id="PF04366"/>
    </source>
</evidence>
<evidence type="ECO:0000313" key="3">
    <source>
        <dbReference type="EMBL" id="SFL28844.1"/>
    </source>
</evidence>
<sequence>MNGFIEKHMPGKAHGILLLALLAMMCLFSSAATARTGEEIDTHADMTLQRFYKEVNGGKEIAQEAKALLIMSDVTKAGFVLGGTYGQGALRVNGKTIGYYNLIAGSYGFTFGAEQMDIILAFMTQQALDDFIKIDGWEIGVTGNVAFIDVGGGKRLDTTSLKDPVVAFVFSPEGLMVDASLKGAKFTKLNK</sequence>